<dbReference type="PANTHER" id="PTHR28190">
    <property type="entry name" value="NUCLEAR MIGRATION PROTEIN NUM1"/>
    <property type="match status" value="1"/>
</dbReference>
<feature type="compositionally biased region" description="Basic and acidic residues" evidence="2">
    <location>
        <begin position="696"/>
        <end position="711"/>
    </location>
</feature>
<feature type="region of interest" description="Disordered" evidence="2">
    <location>
        <begin position="394"/>
        <end position="468"/>
    </location>
</feature>
<feature type="compositionally biased region" description="Low complexity" evidence="2">
    <location>
        <begin position="1110"/>
        <end position="1121"/>
    </location>
</feature>
<dbReference type="InterPro" id="IPR024774">
    <property type="entry name" value="PH_dom-Mcp5-type"/>
</dbReference>
<reference evidence="4" key="1">
    <citation type="submission" date="2021-03" db="EMBL/GenBank/DDBJ databases">
        <title>Comparative genomics and phylogenomic investigation of the class Geoglossomycetes provide insights into ecological specialization and systematics.</title>
        <authorList>
            <person name="Melie T."/>
            <person name="Pirro S."/>
            <person name="Miller A.N."/>
            <person name="Quandt A."/>
        </authorList>
    </citation>
    <scope>NUCLEOTIDE SEQUENCE</scope>
    <source>
        <strain evidence="4">CAQ_001_2017</strain>
    </source>
</reference>
<dbReference type="GO" id="GO:0005938">
    <property type="term" value="C:cell cortex"/>
    <property type="evidence" value="ECO:0007669"/>
    <property type="project" value="InterPro"/>
</dbReference>
<evidence type="ECO:0000256" key="1">
    <source>
        <dbReference type="SAM" id="Coils"/>
    </source>
</evidence>
<dbReference type="GO" id="GO:0005543">
    <property type="term" value="F:phospholipid binding"/>
    <property type="evidence" value="ECO:0007669"/>
    <property type="project" value="InterPro"/>
</dbReference>
<feature type="compositionally biased region" description="Polar residues" evidence="2">
    <location>
        <begin position="165"/>
        <end position="174"/>
    </location>
</feature>
<feature type="compositionally biased region" description="Polar residues" evidence="2">
    <location>
        <begin position="1085"/>
        <end position="1101"/>
    </location>
</feature>
<evidence type="ECO:0000313" key="5">
    <source>
        <dbReference type="Proteomes" id="UP000750711"/>
    </source>
</evidence>
<dbReference type="Proteomes" id="UP000750711">
    <property type="component" value="Unassembled WGS sequence"/>
</dbReference>
<feature type="compositionally biased region" description="Basic residues" evidence="2">
    <location>
        <begin position="798"/>
        <end position="808"/>
    </location>
</feature>
<feature type="region of interest" description="Disordered" evidence="2">
    <location>
        <begin position="165"/>
        <end position="283"/>
    </location>
</feature>
<feature type="region of interest" description="Disordered" evidence="2">
    <location>
        <begin position="324"/>
        <end position="381"/>
    </location>
</feature>
<dbReference type="GO" id="GO:0000226">
    <property type="term" value="P:microtubule cytoskeleton organization"/>
    <property type="evidence" value="ECO:0007669"/>
    <property type="project" value="TreeGrafter"/>
</dbReference>
<feature type="compositionally biased region" description="Polar residues" evidence="2">
    <location>
        <begin position="674"/>
        <end position="689"/>
    </location>
</feature>
<feature type="compositionally biased region" description="Basic and acidic residues" evidence="2">
    <location>
        <begin position="267"/>
        <end position="280"/>
    </location>
</feature>
<feature type="domain" description="Pleckstrin homology" evidence="3">
    <location>
        <begin position="889"/>
        <end position="1037"/>
    </location>
</feature>
<dbReference type="PANTHER" id="PTHR28190:SF2">
    <property type="entry name" value="MIGRATION PROTEIN, PUTATIVE (AFU_ORTHOLOGUE AFUA_2G07730)-RELATED"/>
    <property type="match status" value="1"/>
</dbReference>
<keyword evidence="1" id="KW-0175">Coiled coil</keyword>
<evidence type="ECO:0000259" key="3">
    <source>
        <dbReference type="Pfam" id="PF12814"/>
    </source>
</evidence>
<dbReference type="InterPro" id="IPR011993">
    <property type="entry name" value="PH-like_dom_sf"/>
</dbReference>
<dbReference type="AlphaFoldDB" id="A0A9P8IG32"/>
<feature type="compositionally biased region" description="Acidic residues" evidence="2">
    <location>
        <begin position="240"/>
        <end position="253"/>
    </location>
</feature>
<protein>
    <recommendedName>
        <fullName evidence="3">Pleckstrin homology domain-containing protein</fullName>
    </recommendedName>
</protein>
<evidence type="ECO:0000313" key="4">
    <source>
        <dbReference type="EMBL" id="KAH0551495.1"/>
    </source>
</evidence>
<feature type="non-terminal residue" evidence="4">
    <location>
        <position position="1"/>
    </location>
</feature>
<evidence type="ECO:0000256" key="2">
    <source>
        <dbReference type="SAM" id="MobiDB-lite"/>
    </source>
</evidence>
<feature type="region of interest" description="Disordered" evidence="2">
    <location>
        <begin position="627"/>
        <end position="847"/>
    </location>
</feature>
<feature type="compositionally biased region" description="Basic and acidic residues" evidence="2">
    <location>
        <begin position="175"/>
        <end position="190"/>
    </location>
</feature>
<organism evidence="4 5">
    <name type="scientific">Trichoglossum hirsutum</name>
    <dbReference type="NCBI Taxonomy" id="265104"/>
    <lineage>
        <taxon>Eukaryota</taxon>
        <taxon>Fungi</taxon>
        <taxon>Dikarya</taxon>
        <taxon>Ascomycota</taxon>
        <taxon>Pezizomycotina</taxon>
        <taxon>Geoglossomycetes</taxon>
        <taxon>Geoglossales</taxon>
        <taxon>Geoglossaceae</taxon>
        <taxon>Trichoglossum</taxon>
    </lineage>
</organism>
<dbReference type="GO" id="GO:0015631">
    <property type="term" value="F:tubulin binding"/>
    <property type="evidence" value="ECO:0007669"/>
    <property type="project" value="TreeGrafter"/>
</dbReference>
<proteinExistence type="predicted"/>
<sequence>DENISILDPRRFTPTLHANLVSEILSLRRDLDSKNNVIEGLESNLHSTRDELDKLNETLSSNSKESRSLRRQLQLLEGGTASALGELAKERDEAVENVVEVKRRLEISQKKNRTQEEDTDRFQTLWERDKESWDNERRNLERKVHVVEGRLKAILDEVAAQHAATQPNINNVTHLDSETDDGIKDNDAGHGSDTASIRSMSARKRKTASSIYSDDGVRFSSGPNGYGGAKLNGPSLADELNFDETEEEQLNESGDERDGAVSRTSVTRREPAKTGDHTERPLVNGEALAALEAAVEPSLTEFFPRPPSANGQITAIKVDYVDTGVQYSPPPSPQLQAPALDSSRVDKTEGRAATPTRESDHEANQRRKRVSINATIPPNNQIPAIIIPSPMVSVSSQTLDGPLSPPRTPKTPTPASPPSPSPGLPMTSIGTQTDPVEPPKSRRSPPPPIPIPVPSITIHPPTSAPTTPGLCVLPPNTKNAACQVSMKSTIKLRSISMQTEEIRIDNRPVQLPPHLLPSAISSNPPTPEPSEDPRSTPVPPPRSLRRALVSRQLTDPPSSPPVPPPMSPSETQDAYPGNNDNGPLGDDKSTGIRRPFRSSSLFAGFEIPSSDDADEFGEVDLSDSDFRTALSAPKPRSNSKKHSKLVSRPPKSVPEDTEPNDDSDLELPRGAKKQSGTASNVSSSISNAQPMLGRRKSPERSQKAGIRRLDKPLTLNTKQPNIRKSAMISSGTAAHTQQARSNGFEDGVTFKELGPPFPVPTRASSRNKPFSLSDGTRSPTPQSSTYSSHRRREDGRQLAKRSSIRKVRSAAALPRSGHRRSRSPPPLSTSSIAPDSPQLPPMPRDDITAPRYMQERYRYGHSVNHRHHPSTNTSNTGGASVGSSIQQVSVVDAIAQTMVGEWMWKYVRRRKSFGVPDSPQAGWETGRVGDDVSANISSNGIRHRRWVWLAPYERCVMWSSRQPTNGTALLGKTGRKLAIQSVLDVRDDTPAPKNIGSQSLFNRSILILTPARALKFTATTKERHYLWLTALSFLSHSAQGANELVSLPPIPSQEYEPPRPPQARLHRPIRDSIRVAKSKGRPLASATNSSYGGSYASQQESIPEVGMSFAGDGPIAAAADPPNVPRFSSHGRKRSNTGSRMPPPGTFRSFSHNPVPSSNFSVGTNASSDFYGNGSMSGFGPLSGNTSFSRRTSDVSGPSMAHSNFFDAVGTVRMEAFVERSHRFDMDDPDGYPGPSSYRLRRDRKRESYYSGSTDYYGNRTEDVDEFFRADDPFRGF</sequence>
<gene>
    <name evidence="4" type="ORF">GP486_007290</name>
</gene>
<feature type="compositionally biased region" description="Acidic residues" evidence="2">
    <location>
        <begin position="655"/>
        <end position="665"/>
    </location>
</feature>
<dbReference type="Gene3D" id="2.30.29.30">
    <property type="entry name" value="Pleckstrin-homology domain (PH domain)/Phosphotyrosine-binding domain (PTB)"/>
    <property type="match status" value="1"/>
</dbReference>
<feature type="compositionally biased region" description="Polar residues" evidence="2">
    <location>
        <begin position="762"/>
        <end position="787"/>
    </location>
</feature>
<name>A0A9P8IG32_9PEZI</name>
<dbReference type="SUPFAM" id="SSF50729">
    <property type="entry name" value="PH domain-like"/>
    <property type="match status" value="1"/>
</dbReference>
<dbReference type="EMBL" id="JAGHQM010001986">
    <property type="protein sequence ID" value="KAH0551495.1"/>
    <property type="molecule type" value="Genomic_DNA"/>
</dbReference>
<feature type="compositionally biased region" description="Polar residues" evidence="2">
    <location>
        <begin position="714"/>
        <end position="741"/>
    </location>
</feature>
<feature type="compositionally biased region" description="Pro residues" evidence="2">
    <location>
        <begin position="557"/>
        <end position="567"/>
    </location>
</feature>
<keyword evidence="5" id="KW-1185">Reference proteome</keyword>
<dbReference type="GO" id="GO:0032065">
    <property type="term" value="P:maintenance of protein location in cell cortex"/>
    <property type="evidence" value="ECO:0007669"/>
    <property type="project" value="InterPro"/>
</dbReference>
<dbReference type="InterPro" id="IPR053005">
    <property type="entry name" value="Nuclear_Pos-Cytoskel_Interact"/>
</dbReference>
<feature type="coiled-coil region" evidence="1">
    <location>
        <begin position="24"/>
        <end position="157"/>
    </location>
</feature>
<feature type="region of interest" description="Disordered" evidence="2">
    <location>
        <begin position="504"/>
        <end position="595"/>
    </location>
</feature>
<comment type="caution">
    <text evidence="4">The sequence shown here is derived from an EMBL/GenBank/DDBJ whole genome shotgun (WGS) entry which is preliminary data.</text>
</comment>
<feature type="compositionally biased region" description="Pro residues" evidence="2">
    <location>
        <begin position="444"/>
        <end position="453"/>
    </location>
</feature>
<dbReference type="Pfam" id="PF12814">
    <property type="entry name" value="Mcp5_PH"/>
    <property type="match status" value="1"/>
</dbReference>
<feature type="region of interest" description="Disordered" evidence="2">
    <location>
        <begin position="1224"/>
        <end position="1245"/>
    </location>
</feature>
<feature type="compositionally biased region" description="Low complexity" evidence="2">
    <location>
        <begin position="372"/>
        <end position="381"/>
    </location>
</feature>
<feature type="region of interest" description="Disordered" evidence="2">
    <location>
        <begin position="1048"/>
        <end position="1154"/>
    </location>
</feature>
<accession>A0A9P8IG32</accession>
<feature type="compositionally biased region" description="Pro residues" evidence="2">
    <location>
        <begin position="403"/>
        <end position="423"/>
    </location>
</feature>
<dbReference type="GO" id="GO:0005739">
    <property type="term" value="C:mitochondrion"/>
    <property type="evidence" value="ECO:0007669"/>
    <property type="project" value="TreeGrafter"/>
</dbReference>